<reference evidence="1" key="1">
    <citation type="journal article" date="2007" name="PLoS ONE">
        <title>The first genome sequence of an elite grapevine cultivar (Pinot noir Vitis vinifera L.): coping with a highly heterozygous genome.</title>
        <authorList>
            <person name="Velasco R."/>
            <person name="Zharkikh A."/>
            <person name="Troggio M."/>
            <person name="Cartwright D.A."/>
            <person name="Cestaro A."/>
            <person name="Pruss D."/>
            <person name="Pindo M."/>
            <person name="FitzGerald L.M."/>
            <person name="Vezzulli S."/>
            <person name="Reid J."/>
            <person name="Malacarne G."/>
            <person name="Iliev D."/>
            <person name="Coppola G."/>
            <person name="Wardell B."/>
            <person name="Micheletti D."/>
            <person name="Macalma T."/>
            <person name="Facci M."/>
            <person name="Mitchell J.T."/>
            <person name="Perazzolli M."/>
            <person name="Eldredge G."/>
            <person name="Gatto P."/>
            <person name="Oyzerski R."/>
            <person name="Moretto M."/>
            <person name="Gutin N."/>
            <person name="Stefanini M."/>
            <person name="Chen Y."/>
            <person name="Segala C."/>
            <person name="Davenport C."/>
            <person name="Dematte L."/>
            <person name="Mraz A."/>
            <person name="Battilana J."/>
            <person name="Stormo K."/>
            <person name="Costa F."/>
            <person name="Tao Q."/>
            <person name="Si-Ammour A."/>
            <person name="Harkins T."/>
            <person name="Lackey A."/>
            <person name="Perbost C."/>
            <person name="Taillon B."/>
            <person name="Stella A."/>
            <person name="Solovyev V."/>
            <person name="Fawcett J.A."/>
            <person name="Sterck L."/>
            <person name="Vandepoele K."/>
            <person name="Grando S.M."/>
            <person name="Toppo S."/>
            <person name="Moser C."/>
            <person name="Lanchbury J."/>
            <person name="Bogden R."/>
            <person name="Skolnick M."/>
            <person name="Sgaramella V."/>
            <person name="Bhatnagar S.K."/>
            <person name="Fontana P."/>
            <person name="Gutin A."/>
            <person name="Van de Peer Y."/>
            <person name="Salamini F."/>
            <person name="Viola R."/>
        </authorList>
    </citation>
    <scope>NUCLEOTIDE SEQUENCE</scope>
</reference>
<organism evidence="1">
    <name type="scientific">Vitis vinifera</name>
    <name type="common">Grape</name>
    <dbReference type="NCBI Taxonomy" id="29760"/>
    <lineage>
        <taxon>Eukaryota</taxon>
        <taxon>Viridiplantae</taxon>
        <taxon>Streptophyta</taxon>
        <taxon>Embryophyta</taxon>
        <taxon>Tracheophyta</taxon>
        <taxon>Spermatophyta</taxon>
        <taxon>Magnoliopsida</taxon>
        <taxon>eudicotyledons</taxon>
        <taxon>Gunneridae</taxon>
        <taxon>Pentapetalae</taxon>
        <taxon>rosids</taxon>
        <taxon>Vitales</taxon>
        <taxon>Vitaceae</taxon>
        <taxon>Viteae</taxon>
        <taxon>Vitis</taxon>
    </lineage>
</organism>
<gene>
    <name evidence="1" type="ORF">VITISV_016655</name>
</gene>
<dbReference type="EMBL" id="AM433386">
    <property type="protein sequence ID" value="CAN78230.1"/>
    <property type="molecule type" value="Genomic_DNA"/>
</dbReference>
<sequence length="70" mass="7844">MMTTNVYIGVSHLGLRFANDIPTIEEAYQNLEDYEGIVLHASMDDPHRPAVTVRVDKTEIACPDEKGAKR</sequence>
<name>A5ARX5_VITVI</name>
<evidence type="ECO:0000313" key="1">
    <source>
        <dbReference type="EMBL" id="CAN78230.1"/>
    </source>
</evidence>
<protein>
    <submittedName>
        <fullName evidence="1">Uncharacterized protein</fullName>
    </submittedName>
</protein>
<accession>A5ARX5</accession>
<proteinExistence type="predicted"/>
<dbReference type="AlphaFoldDB" id="A5ARX5"/>